<dbReference type="GO" id="GO:0070403">
    <property type="term" value="F:NAD+ binding"/>
    <property type="evidence" value="ECO:0007669"/>
    <property type="project" value="InterPro"/>
</dbReference>
<comment type="catalytic activity">
    <reaction evidence="7">
        <text>N(6)-tetradecanoyl-L-lysyl-[protein] + NAD(+) + H2O = 2''-O-tetradecanoyl-ADP-D-ribose + nicotinamide + L-lysyl-[protein]</text>
        <dbReference type="Rhea" id="RHEA:70567"/>
        <dbReference type="Rhea" id="RHEA-COMP:9752"/>
        <dbReference type="Rhea" id="RHEA-COMP:15437"/>
        <dbReference type="ChEBI" id="CHEBI:15377"/>
        <dbReference type="ChEBI" id="CHEBI:17154"/>
        <dbReference type="ChEBI" id="CHEBI:29969"/>
        <dbReference type="ChEBI" id="CHEBI:57540"/>
        <dbReference type="ChEBI" id="CHEBI:141129"/>
        <dbReference type="ChEBI" id="CHEBI:189674"/>
    </reaction>
    <physiologicalReaction direction="left-to-right" evidence="7">
        <dbReference type="Rhea" id="RHEA:70568"/>
    </physiologicalReaction>
</comment>
<dbReference type="Gene3D" id="3.40.50.1220">
    <property type="entry name" value="TPP-binding domain"/>
    <property type="match status" value="1"/>
</dbReference>
<dbReference type="Gene3D" id="3.30.1600.10">
    <property type="entry name" value="SIR2/SIRT2 'Small Domain"/>
    <property type="match status" value="1"/>
</dbReference>
<protein>
    <recommendedName>
        <fullName evidence="10">Deacetylase sirtuin-type domain-containing protein</fullName>
    </recommendedName>
</protein>
<dbReference type="InterPro" id="IPR029035">
    <property type="entry name" value="DHS-like_NAD/FAD-binding_dom"/>
</dbReference>
<comment type="catalytic activity">
    <reaction evidence="6">
        <text>N(6)-hexadecanoyl-L-lysyl-[protein] + NAD(+) + H2O = 2''-O-hexadecanoyl-ADP-D-ribose + nicotinamide + L-lysyl-[protein]</text>
        <dbReference type="Rhea" id="RHEA:70563"/>
        <dbReference type="Rhea" id="RHEA-COMP:9752"/>
        <dbReference type="Rhea" id="RHEA-COMP:14175"/>
        <dbReference type="ChEBI" id="CHEBI:15377"/>
        <dbReference type="ChEBI" id="CHEBI:17154"/>
        <dbReference type="ChEBI" id="CHEBI:29969"/>
        <dbReference type="ChEBI" id="CHEBI:57540"/>
        <dbReference type="ChEBI" id="CHEBI:138936"/>
        <dbReference type="ChEBI" id="CHEBI:189673"/>
    </reaction>
    <physiologicalReaction direction="left-to-right" evidence="6">
        <dbReference type="Rhea" id="RHEA:70564"/>
    </physiologicalReaction>
</comment>
<dbReference type="GO" id="GO:0017136">
    <property type="term" value="F:histone deacetylase activity, NAD-dependent"/>
    <property type="evidence" value="ECO:0007669"/>
    <property type="project" value="TreeGrafter"/>
</dbReference>
<evidence type="ECO:0000256" key="6">
    <source>
        <dbReference type="ARBA" id="ARBA00048378"/>
    </source>
</evidence>
<dbReference type="InterPro" id="IPR050134">
    <property type="entry name" value="NAD-dep_sirtuin_deacylases"/>
</dbReference>
<dbReference type="EMBL" id="OV725082">
    <property type="protein sequence ID" value="CAH1406239.1"/>
    <property type="molecule type" value="Genomic_DNA"/>
</dbReference>
<comment type="caution">
    <text evidence="8">Lacks conserved residue(s) required for the propagation of feature annotation.</text>
</comment>
<name>A0A9P0MV67_NEZVI</name>
<evidence type="ECO:0000256" key="3">
    <source>
        <dbReference type="ARBA" id="ARBA00022723"/>
    </source>
</evidence>
<dbReference type="GO" id="GO:0046872">
    <property type="term" value="F:metal ion binding"/>
    <property type="evidence" value="ECO:0007669"/>
    <property type="project" value="UniProtKB-KW"/>
</dbReference>
<keyword evidence="5" id="KW-0520">NAD</keyword>
<evidence type="ECO:0000256" key="9">
    <source>
        <dbReference type="SAM" id="Coils"/>
    </source>
</evidence>
<comment type="cofactor">
    <cofactor evidence="1">
        <name>Zn(2+)</name>
        <dbReference type="ChEBI" id="CHEBI:29105"/>
    </cofactor>
</comment>
<dbReference type="PANTHER" id="PTHR11085:SF6">
    <property type="entry name" value="NAD-DEPENDENT PROTEIN DEACETYLASE SIRTUIN-2"/>
    <property type="match status" value="1"/>
</dbReference>
<sequence length="323" mass="36043">MDANREIEGYSIAESIGSVEIRPKKHSKSKIAKPAEIVLSEPTLEGIAQYIIKKPCKNIVVLSGAGISTNSGLPDVRTPGTGLYYTLDATTVPYPHALFEIRSFRKNPRALYKMIYPYLQGNYKPTLCHYFITLLQRKKILLKNYTQNADDLEKLAGISEDKLGQIYGTFNEFRCLLCKDESSSRWIKLKLDGGQTPKCACGGLIKPKLFFYGEALPQLFCHNMAEDMKNCDLLMIIGSSLSDEPVASMPFFVDKNCPRLVINGTPLSKSLGFDFSSRVPKDVFWKGDCEDGCVKLAELLGWSGNLHAVQQDSLNSNLFKRSC</sequence>
<dbReference type="PANTHER" id="PTHR11085">
    <property type="entry name" value="NAD-DEPENDENT PROTEIN DEACYLASE SIRTUIN-5, MITOCHONDRIAL-RELATED"/>
    <property type="match status" value="1"/>
</dbReference>
<keyword evidence="4 8" id="KW-0862">Zinc</keyword>
<dbReference type="Pfam" id="PF02146">
    <property type="entry name" value="SIR2"/>
    <property type="match status" value="1"/>
</dbReference>
<feature type="binding site" evidence="8">
    <location>
        <position position="199"/>
    </location>
    <ligand>
        <name>Zn(2+)</name>
        <dbReference type="ChEBI" id="CHEBI:29105"/>
    </ligand>
</feature>
<evidence type="ECO:0000256" key="5">
    <source>
        <dbReference type="ARBA" id="ARBA00023027"/>
    </source>
</evidence>
<gene>
    <name evidence="11" type="ORF">NEZAVI_LOCUS14226</name>
</gene>
<evidence type="ECO:0000256" key="4">
    <source>
        <dbReference type="ARBA" id="ARBA00022833"/>
    </source>
</evidence>
<organism evidence="11 12">
    <name type="scientific">Nezara viridula</name>
    <name type="common">Southern green stink bug</name>
    <name type="synonym">Cimex viridulus</name>
    <dbReference type="NCBI Taxonomy" id="85310"/>
    <lineage>
        <taxon>Eukaryota</taxon>
        <taxon>Metazoa</taxon>
        <taxon>Ecdysozoa</taxon>
        <taxon>Arthropoda</taxon>
        <taxon>Hexapoda</taxon>
        <taxon>Insecta</taxon>
        <taxon>Pterygota</taxon>
        <taxon>Neoptera</taxon>
        <taxon>Paraneoptera</taxon>
        <taxon>Hemiptera</taxon>
        <taxon>Heteroptera</taxon>
        <taxon>Panheteroptera</taxon>
        <taxon>Pentatomomorpha</taxon>
        <taxon>Pentatomoidea</taxon>
        <taxon>Pentatomidae</taxon>
        <taxon>Pentatominae</taxon>
        <taxon>Nezara</taxon>
    </lineage>
</organism>
<proteinExistence type="predicted"/>
<dbReference type="AlphaFoldDB" id="A0A9P0MV67"/>
<dbReference type="InterPro" id="IPR026591">
    <property type="entry name" value="Sirtuin_cat_small_dom_sf"/>
</dbReference>
<feature type="coiled-coil region" evidence="9">
    <location>
        <begin position="135"/>
        <end position="162"/>
    </location>
</feature>
<feature type="domain" description="Deacetylase sirtuin-type" evidence="10">
    <location>
        <begin position="37"/>
        <end position="303"/>
    </location>
</feature>
<keyword evidence="3 8" id="KW-0479">Metal-binding</keyword>
<keyword evidence="9" id="KW-0175">Coiled coil</keyword>
<dbReference type="PROSITE" id="PS50305">
    <property type="entry name" value="SIRTUIN"/>
    <property type="match status" value="1"/>
</dbReference>
<evidence type="ECO:0000313" key="12">
    <source>
        <dbReference type="Proteomes" id="UP001152798"/>
    </source>
</evidence>
<evidence type="ECO:0000256" key="7">
    <source>
        <dbReference type="ARBA" id="ARBA00048905"/>
    </source>
</evidence>
<reference evidence="11" key="1">
    <citation type="submission" date="2022-01" db="EMBL/GenBank/DDBJ databases">
        <authorList>
            <person name="King R."/>
        </authorList>
    </citation>
    <scope>NUCLEOTIDE SEQUENCE</scope>
</reference>
<evidence type="ECO:0000259" key="10">
    <source>
        <dbReference type="PROSITE" id="PS50305"/>
    </source>
</evidence>
<feature type="binding site" evidence="8">
    <location>
        <position position="178"/>
    </location>
    <ligand>
        <name>Zn(2+)</name>
        <dbReference type="ChEBI" id="CHEBI:29105"/>
    </ligand>
</feature>
<dbReference type="InterPro" id="IPR026590">
    <property type="entry name" value="Ssirtuin_cat_dom"/>
</dbReference>
<keyword evidence="2" id="KW-0808">Transferase</keyword>
<feature type="binding site" evidence="8">
    <location>
        <position position="201"/>
    </location>
    <ligand>
        <name>Zn(2+)</name>
        <dbReference type="ChEBI" id="CHEBI:29105"/>
    </ligand>
</feature>
<evidence type="ECO:0000256" key="2">
    <source>
        <dbReference type="ARBA" id="ARBA00022679"/>
    </source>
</evidence>
<dbReference type="GO" id="GO:0005634">
    <property type="term" value="C:nucleus"/>
    <property type="evidence" value="ECO:0007669"/>
    <property type="project" value="TreeGrafter"/>
</dbReference>
<evidence type="ECO:0000256" key="8">
    <source>
        <dbReference type="PROSITE-ProRule" id="PRU00236"/>
    </source>
</evidence>
<dbReference type="Proteomes" id="UP001152798">
    <property type="component" value="Chromosome 6"/>
</dbReference>
<accession>A0A9P0MV67</accession>
<dbReference type="SUPFAM" id="SSF52467">
    <property type="entry name" value="DHS-like NAD/FAD-binding domain"/>
    <property type="match status" value="1"/>
</dbReference>
<evidence type="ECO:0000256" key="1">
    <source>
        <dbReference type="ARBA" id="ARBA00001947"/>
    </source>
</evidence>
<evidence type="ECO:0000313" key="11">
    <source>
        <dbReference type="EMBL" id="CAH1406239.1"/>
    </source>
</evidence>
<dbReference type="InterPro" id="IPR003000">
    <property type="entry name" value="Sirtuin"/>
</dbReference>
<dbReference type="OrthoDB" id="420264at2759"/>
<feature type="binding site" evidence="8">
    <location>
        <position position="175"/>
    </location>
    <ligand>
        <name>Zn(2+)</name>
        <dbReference type="ChEBI" id="CHEBI:29105"/>
    </ligand>
</feature>
<keyword evidence="12" id="KW-1185">Reference proteome</keyword>